<name>A0A432WDI0_9GAMM</name>
<dbReference type="Gene3D" id="2.130.10.10">
    <property type="entry name" value="YVTN repeat-like/Quinoprotein amine dehydrogenase"/>
    <property type="match status" value="1"/>
</dbReference>
<evidence type="ECO:0008006" key="3">
    <source>
        <dbReference type="Google" id="ProtNLM"/>
    </source>
</evidence>
<reference evidence="1 2" key="1">
    <citation type="journal article" date="2011" name="Front. Microbiol.">
        <title>Genomic signatures of strain selection and enhancement in Bacillus atrophaeus var. globigii, a historical biowarfare simulant.</title>
        <authorList>
            <person name="Gibbons H.S."/>
            <person name="Broomall S.M."/>
            <person name="McNew L.A."/>
            <person name="Daligault H."/>
            <person name="Chapman C."/>
            <person name="Bruce D."/>
            <person name="Karavis M."/>
            <person name="Krepps M."/>
            <person name="McGregor P.A."/>
            <person name="Hong C."/>
            <person name="Park K.H."/>
            <person name="Akmal A."/>
            <person name="Feldman A."/>
            <person name="Lin J.S."/>
            <person name="Chang W.E."/>
            <person name="Higgs B.W."/>
            <person name="Demirev P."/>
            <person name="Lindquist J."/>
            <person name="Liem A."/>
            <person name="Fochler E."/>
            <person name="Read T.D."/>
            <person name="Tapia R."/>
            <person name="Johnson S."/>
            <person name="Bishop-Lilly K.A."/>
            <person name="Detter C."/>
            <person name="Han C."/>
            <person name="Sozhamannan S."/>
            <person name="Rosenzweig C.N."/>
            <person name="Skowronski E.W."/>
        </authorList>
    </citation>
    <scope>NUCLEOTIDE SEQUENCE [LARGE SCALE GENOMIC DNA]</scope>
    <source>
        <strain evidence="1 2">GYP-17</strain>
    </source>
</reference>
<accession>A0A432WDI0</accession>
<sequence>MASPIIAAENDGLPDGDWSTVYAVNQDIVWLGNRDGYVAVTSDGGATWNVTTPGGRTANLEIRQLKAFDDRHAYALSTGRGERSRLLMTRNGGFSWRQMYRGNGDEELRCFGLIPDGEAWVLGDTLNDNWHVVRSSNGNHWLASRSGFAERPLTGEAASNTGNCTVFANNNWVMGTLNASTPRIMYKGRTALRFSVVDTPLTGGLNSGIHSVFPLANRDFLIAGGGNDDEAAPELFRYQSGSFTQLTSPPISGALTQMTVSGDAIVAGNPQGLYFSRDFGDSWSQVSGSGAISLSCLNDGACWFIDADHELQHARLHD</sequence>
<evidence type="ECO:0000313" key="2">
    <source>
        <dbReference type="Proteomes" id="UP000288405"/>
    </source>
</evidence>
<keyword evidence="2" id="KW-1185">Reference proteome</keyword>
<dbReference type="Proteomes" id="UP000288405">
    <property type="component" value="Unassembled WGS sequence"/>
</dbReference>
<dbReference type="AlphaFoldDB" id="A0A432WDI0"/>
<protein>
    <recommendedName>
        <fullName evidence="3">Photosynthesis system II assembly factor Ycf48/Hcf136-like domain-containing protein</fullName>
    </recommendedName>
</protein>
<dbReference type="SUPFAM" id="SSF110296">
    <property type="entry name" value="Oligoxyloglucan reducing end-specific cellobiohydrolase"/>
    <property type="match status" value="1"/>
</dbReference>
<proteinExistence type="predicted"/>
<comment type="caution">
    <text evidence="1">The sequence shown here is derived from an EMBL/GenBank/DDBJ whole genome shotgun (WGS) entry which is preliminary data.</text>
</comment>
<gene>
    <name evidence="1" type="ORF">CWE11_08830</name>
</gene>
<evidence type="ECO:0000313" key="1">
    <source>
        <dbReference type="EMBL" id="RUO30469.1"/>
    </source>
</evidence>
<organism evidence="1 2">
    <name type="scientific">Aliidiomarina sanyensis</name>
    <dbReference type="NCBI Taxonomy" id="1249555"/>
    <lineage>
        <taxon>Bacteria</taxon>
        <taxon>Pseudomonadati</taxon>
        <taxon>Pseudomonadota</taxon>
        <taxon>Gammaproteobacteria</taxon>
        <taxon>Alteromonadales</taxon>
        <taxon>Idiomarinaceae</taxon>
        <taxon>Aliidiomarina</taxon>
    </lineage>
</organism>
<dbReference type="EMBL" id="PIPM01000009">
    <property type="protein sequence ID" value="RUO30469.1"/>
    <property type="molecule type" value="Genomic_DNA"/>
</dbReference>
<dbReference type="InterPro" id="IPR015943">
    <property type="entry name" value="WD40/YVTN_repeat-like_dom_sf"/>
</dbReference>